<dbReference type="PANTHER" id="PTHR24321">
    <property type="entry name" value="DEHYDROGENASES, SHORT CHAIN"/>
    <property type="match status" value="1"/>
</dbReference>
<organism evidence="3 4">
    <name type="scientific">Aquicella siphonis</name>
    <dbReference type="NCBI Taxonomy" id="254247"/>
    <lineage>
        <taxon>Bacteria</taxon>
        <taxon>Pseudomonadati</taxon>
        <taxon>Pseudomonadota</taxon>
        <taxon>Gammaproteobacteria</taxon>
        <taxon>Legionellales</taxon>
        <taxon>Coxiellaceae</taxon>
        <taxon>Aquicella</taxon>
    </lineage>
</organism>
<comment type="similarity">
    <text evidence="1">Belongs to the short-chain dehydrogenases/reductases (SDR) family.</text>
</comment>
<dbReference type="OrthoDB" id="9809287at2"/>
<dbReference type="Gene3D" id="3.40.50.720">
    <property type="entry name" value="NAD(P)-binding Rossmann-like Domain"/>
    <property type="match status" value="1"/>
</dbReference>
<dbReference type="InterPro" id="IPR036291">
    <property type="entry name" value="NAD(P)-bd_dom_sf"/>
</dbReference>
<proteinExistence type="inferred from homology"/>
<dbReference type="AlphaFoldDB" id="A0A5E4PFB6"/>
<evidence type="ECO:0000256" key="1">
    <source>
        <dbReference type="ARBA" id="ARBA00006484"/>
    </source>
</evidence>
<dbReference type="SUPFAM" id="SSF51735">
    <property type="entry name" value="NAD(P)-binding Rossmann-fold domains"/>
    <property type="match status" value="1"/>
</dbReference>
<gene>
    <name evidence="3" type="primary">cpnA_1</name>
    <name evidence="3" type="ORF">AQUSIP_05930</name>
</gene>
<keyword evidence="2" id="KW-0560">Oxidoreductase</keyword>
<evidence type="ECO:0000313" key="4">
    <source>
        <dbReference type="Proteomes" id="UP000324194"/>
    </source>
</evidence>
<dbReference type="InterPro" id="IPR020904">
    <property type="entry name" value="Sc_DH/Rdtase_CS"/>
</dbReference>
<reference evidence="3 4" key="1">
    <citation type="submission" date="2019-08" db="EMBL/GenBank/DDBJ databases">
        <authorList>
            <person name="Guy L."/>
        </authorList>
    </citation>
    <scope>NUCLEOTIDE SEQUENCE [LARGE SCALE GENOMIC DNA]</scope>
    <source>
        <strain evidence="3 4">SGT-108</strain>
    </source>
</reference>
<dbReference type="FunFam" id="3.40.50.720:FF:000084">
    <property type="entry name" value="Short-chain dehydrogenase reductase"/>
    <property type="match status" value="1"/>
</dbReference>
<keyword evidence="4" id="KW-1185">Reference proteome</keyword>
<dbReference type="GO" id="GO:0016491">
    <property type="term" value="F:oxidoreductase activity"/>
    <property type="evidence" value="ECO:0007669"/>
    <property type="project" value="UniProtKB-KW"/>
</dbReference>
<dbReference type="Proteomes" id="UP000324194">
    <property type="component" value="Chromosome 1"/>
</dbReference>
<dbReference type="Pfam" id="PF13561">
    <property type="entry name" value="adh_short_C2"/>
    <property type="match status" value="1"/>
</dbReference>
<dbReference type="KEGG" id="asip:AQUSIP_05930"/>
<evidence type="ECO:0000256" key="2">
    <source>
        <dbReference type="ARBA" id="ARBA00023002"/>
    </source>
</evidence>
<dbReference type="EMBL" id="LR699119">
    <property type="protein sequence ID" value="VVC75305.1"/>
    <property type="molecule type" value="Genomic_DNA"/>
</dbReference>
<sequence length="244" mass="26104">MKFLLPGIQDRVAIVTGHKAGIGLAVYQLLQQLGARVYGFDLPEVDLADTSGIVSHVDAVAQKEGGNIDILVNNAGVTVMGNILETRVEDVDQVFSVNFKAPLFLMQAVLPYMLKKKRGAIVNNASDQAFVGKRVSAVYGASKAAVAQLTKSAALDWGPHGIRVNCVAPGSTDTPMLRRVINELHERYPEQFSANKESVYQSSVPLNRFAAPVEIAWAIVFLASDAASFVTGTVMSVDGGFVAQ</sequence>
<dbReference type="PRINTS" id="PR00081">
    <property type="entry name" value="GDHRDH"/>
</dbReference>
<protein>
    <submittedName>
        <fullName evidence="3">Cyclopentanol dehydrogenase</fullName>
    </submittedName>
</protein>
<dbReference type="RefSeq" id="WP_148338478.1">
    <property type="nucleotide sequence ID" value="NZ_LR699119.1"/>
</dbReference>
<evidence type="ECO:0000313" key="3">
    <source>
        <dbReference type="EMBL" id="VVC75305.1"/>
    </source>
</evidence>
<dbReference type="InterPro" id="IPR002347">
    <property type="entry name" value="SDR_fam"/>
</dbReference>
<dbReference type="PANTHER" id="PTHR24321:SF8">
    <property type="entry name" value="ESTRADIOL 17-BETA-DEHYDROGENASE 8-RELATED"/>
    <property type="match status" value="1"/>
</dbReference>
<name>A0A5E4PFB6_9COXI</name>
<dbReference type="CDD" id="cd05233">
    <property type="entry name" value="SDR_c"/>
    <property type="match status" value="1"/>
</dbReference>
<dbReference type="PROSITE" id="PS00061">
    <property type="entry name" value="ADH_SHORT"/>
    <property type="match status" value="1"/>
</dbReference>
<dbReference type="PRINTS" id="PR00080">
    <property type="entry name" value="SDRFAMILY"/>
</dbReference>
<accession>A0A5E4PFB6</accession>